<dbReference type="GO" id="GO:0005737">
    <property type="term" value="C:cytoplasm"/>
    <property type="evidence" value="ECO:0007669"/>
    <property type="project" value="TreeGrafter"/>
</dbReference>
<name>A0AAN7XVS1_ELEMC</name>
<evidence type="ECO:0000256" key="3">
    <source>
        <dbReference type="SAM" id="MobiDB-lite"/>
    </source>
</evidence>
<evidence type="ECO:0000256" key="1">
    <source>
        <dbReference type="ARBA" id="ARBA00023054"/>
    </source>
</evidence>
<dbReference type="EMBL" id="JAUZQC010000008">
    <property type="protein sequence ID" value="KAK5867894.1"/>
    <property type="molecule type" value="Genomic_DNA"/>
</dbReference>
<organism evidence="5 6">
    <name type="scientific">Eleginops maclovinus</name>
    <name type="common">Patagonian blennie</name>
    <name type="synonym">Eleginus maclovinus</name>
    <dbReference type="NCBI Taxonomy" id="56733"/>
    <lineage>
        <taxon>Eukaryota</taxon>
        <taxon>Metazoa</taxon>
        <taxon>Chordata</taxon>
        <taxon>Craniata</taxon>
        <taxon>Vertebrata</taxon>
        <taxon>Euteleostomi</taxon>
        <taxon>Actinopterygii</taxon>
        <taxon>Neopterygii</taxon>
        <taxon>Teleostei</taxon>
        <taxon>Neoteleostei</taxon>
        <taxon>Acanthomorphata</taxon>
        <taxon>Eupercaria</taxon>
        <taxon>Perciformes</taxon>
        <taxon>Notothenioidei</taxon>
        <taxon>Eleginopidae</taxon>
        <taxon>Eleginops</taxon>
    </lineage>
</organism>
<evidence type="ECO:0000256" key="2">
    <source>
        <dbReference type="SAM" id="Coils"/>
    </source>
</evidence>
<gene>
    <name evidence="5" type="ORF">PBY51_012350</name>
</gene>
<feature type="domain" description="Translin-associated factor X-interacting protein 1 N-terminal" evidence="4">
    <location>
        <begin position="78"/>
        <end position="188"/>
    </location>
</feature>
<accession>A0AAN7XVS1</accession>
<sequence length="444" mass="51437">MSLLNDVTFPPLTPSQTQRLTYYDQRLQNDTIQSSEEGQEEIAADVSVQPSARKMCWTGSHYMYAGPGRKPQLLKQLESYINKELQTISSSVPHFQEQKLQVYRDAFGCFIKEFKTYQPFLSAIKKEYENTLAYQKDQIRELEPLRSHLRLVTEECERKNQVHWEEEQSEIRALKMEKQKLQRVIEAMKEKEKAMQAVVERLQSELSAQYLQYREERDARQLLIWQLNDLTRGSVKEEHPADENSDAKDPVELQLSLKVCRGDLTKAQEELTRIRAEYWDIVPRRNWDTLEQTHQQNLLKMQTLKGEFDQLKVEHDILLELHKEGSMQNKTHEPSTEQTDESVSQVQNQNEYHNLNDQTGSDAPEKSTLTVQELRTALKTMLPLKSDEEINELVTLAQSESDGSDDCISYQRLHSLLAESVEVVPPALEVSEDKVGANPLQASD</sequence>
<keyword evidence="1 2" id="KW-0175">Coiled coil</keyword>
<evidence type="ECO:0000313" key="5">
    <source>
        <dbReference type="EMBL" id="KAK5867894.1"/>
    </source>
</evidence>
<proteinExistence type="predicted"/>
<comment type="caution">
    <text evidence="5">The sequence shown here is derived from an EMBL/GenBank/DDBJ whole genome shotgun (WGS) entry which is preliminary data.</text>
</comment>
<feature type="coiled-coil region" evidence="2">
    <location>
        <begin position="164"/>
        <end position="205"/>
    </location>
</feature>
<dbReference type="InterPro" id="IPR032755">
    <property type="entry name" value="TSNAXIP1_N"/>
</dbReference>
<evidence type="ECO:0000259" key="4">
    <source>
        <dbReference type="Pfam" id="PF15739"/>
    </source>
</evidence>
<feature type="region of interest" description="Disordered" evidence="3">
    <location>
        <begin position="323"/>
        <end position="346"/>
    </location>
</feature>
<dbReference type="Pfam" id="PF15739">
    <property type="entry name" value="TSNAXIP1_N"/>
    <property type="match status" value="1"/>
</dbReference>
<dbReference type="Proteomes" id="UP001346869">
    <property type="component" value="Unassembled WGS sequence"/>
</dbReference>
<dbReference type="AlphaFoldDB" id="A0AAN7XVS1"/>
<dbReference type="PANTHER" id="PTHR16306:SF0">
    <property type="entry name" value="TRANSLIN-ASSOCIATED FACTOR X-INTERACTING PROTEIN 1"/>
    <property type="match status" value="1"/>
</dbReference>
<reference evidence="5 6" key="1">
    <citation type="journal article" date="2023" name="Genes (Basel)">
        <title>Chromosome-Level Genome Assembly and Circadian Gene Repertoire of the Patagonia Blennie Eleginops maclovinus-The Closest Ancestral Proxy of Antarctic Cryonotothenioids.</title>
        <authorList>
            <person name="Cheng C.C."/>
            <person name="Rivera-Colon A.G."/>
            <person name="Minhas B.F."/>
            <person name="Wilson L."/>
            <person name="Rayamajhi N."/>
            <person name="Vargas-Chacoff L."/>
            <person name="Catchen J.M."/>
        </authorList>
    </citation>
    <scope>NUCLEOTIDE SEQUENCE [LARGE SCALE GENOMIC DNA]</scope>
    <source>
        <strain evidence="5">JMC-PN-2008</strain>
    </source>
</reference>
<keyword evidence="6" id="KW-1185">Reference proteome</keyword>
<feature type="compositionally biased region" description="Basic and acidic residues" evidence="3">
    <location>
        <begin position="323"/>
        <end position="335"/>
    </location>
</feature>
<evidence type="ECO:0000313" key="6">
    <source>
        <dbReference type="Proteomes" id="UP001346869"/>
    </source>
</evidence>
<reference evidence="5 6" key="2">
    <citation type="journal article" date="2023" name="Mol. Biol. Evol.">
        <title>Genomics of Secondarily Temperate Adaptation in the Only Non-Antarctic Icefish.</title>
        <authorList>
            <person name="Rivera-Colon A.G."/>
            <person name="Rayamajhi N."/>
            <person name="Minhas B.F."/>
            <person name="Madrigal G."/>
            <person name="Bilyk K.T."/>
            <person name="Yoon V."/>
            <person name="Hune M."/>
            <person name="Gregory S."/>
            <person name="Cheng C.H.C."/>
            <person name="Catchen J.M."/>
        </authorList>
    </citation>
    <scope>NUCLEOTIDE SEQUENCE [LARGE SCALE GENOMIC DNA]</scope>
    <source>
        <strain evidence="5">JMC-PN-2008</strain>
    </source>
</reference>
<protein>
    <recommendedName>
        <fullName evidence="4">Translin-associated factor X-interacting protein 1 N-terminal domain-containing protein</fullName>
    </recommendedName>
</protein>
<dbReference type="PANTHER" id="PTHR16306">
    <property type="entry name" value="TRANSLIN-ASSOCIATED FACTOR X-INTERACTING PROTEIN 1"/>
    <property type="match status" value="1"/>
</dbReference>